<feature type="domain" description="SPX" evidence="13">
    <location>
        <begin position="1"/>
        <end position="392"/>
    </location>
</feature>
<sequence length="846" mass="96792">MKFGKEFKSQRIPEWEEAYMKYDYLKKLLKDIEDYNHKHKPHPTALTLKRTMTLYRSFSGLTRSGSRYNNFLTSPKVTAAEAAAAGGGDIEDQVILVTAVDQSNHYETKFLKSSEQGSEYELVYFRRLDDEFNKVNKFYKSKVEEVMKEADLLNKQMDALIAFRIKVENPDGTNRHFVNWNVEMNELASGVAASAAAVSLTSPRVCSPASAPSVSLPSPTSTSRSNSRACKEVPHMDAIKEIDQSEESGEDSVRRGVRAHNSASSTAVGGMKEKKMDVSRPASLAGGIKEKKIDASRPASLDVLDRVTMNNTLETPRSTIKGMLNVNKNNEITFGRENLQKVEQQLQRAFVEFYSKLRLLKSYSFLNVLAFSKIMKKYDKISSRNASKSYLHMVDNSYIGSYDGVTRLMERVEETFIKHFTNANRSKGIRILRPAAKRERHRTTFSLGFFAGCALALLASLILIVRARNILGTEGSTLYMETLFPLYSLFGFIVLHMLMYAINIYAWRRYRINYPFIFGFKQGTELGYREVFLISSALATLALASVLANLDMEMNKQTKDFKTFTELVPLILVIFVFLVTVCPFNIVYRSSRYFLLVCLFHCICAPLYKVLLPDFFLADQLTSQVQAIRSVEYYICYYAGGGFKSRDSSCKKTDVFKVFNFIVASIPYSFRLFQCLRRLFEEKDAMQGYNAIKYFSTIVAVAIRAAHKLNSTTAWFTLAILSSVVSAIISTYWDLVVDWGLFQKNSKNRFLRDKLIVPQQNVYFAAIVLNILLRFAWLQTVFKFKLPFLHMEAMVTIFACLEIIRRGMWNFFRLENEHLNNVGKYRAFKSVPLPFNYDEDDDDKDE</sequence>
<evidence type="ECO:0000256" key="5">
    <source>
        <dbReference type="ARBA" id="ARBA00022592"/>
    </source>
</evidence>
<dbReference type="InterPro" id="IPR004331">
    <property type="entry name" value="SPX_dom"/>
</dbReference>
<keyword evidence="7 11" id="KW-1133">Transmembrane helix</keyword>
<feature type="transmembrane region" description="Helical" evidence="11">
    <location>
        <begin position="713"/>
        <end position="741"/>
    </location>
</feature>
<evidence type="ECO:0000256" key="4">
    <source>
        <dbReference type="ARBA" id="ARBA00022475"/>
    </source>
</evidence>
<dbReference type="Proteomes" id="UP001177140">
    <property type="component" value="Unassembled WGS sequence"/>
</dbReference>
<feature type="transmembrane region" description="Helical" evidence="11">
    <location>
        <begin position="487"/>
        <end position="507"/>
    </location>
</feature>
<keyword evidence="8 11" id="KW-0472">Membrane</keyword>
<accession>A0AA41SN69</accession>
<evidence type="ECO:0008006" key="16">
    <source>
        <dbReference type="Google" id="ProtNLM"/>
    </source>
</evidence>
<feature type="region of interest" description="Disordered" evidence="10">
    <location>
        <begin position="208"/>
        <end position="282"/>
    </location>
</feature>
<feature type="transmembrane region" description="Helical" evidence="11">
    <location>
        <begin position="567"/>
        <end position="586"/>
    </location>
</feature>
<evidence type="ECO:0000256" key="9">
    <source>
        <dbReference type="ARBA" id="ARBA00043939"/>
    </source>
</evidence>
<evidence type="ECO:0000256" key="10">
    <source>
        <dbReference type="SAM" id="MobiDB-lite"/>
    </source>
</evidence>
<dbReference type="GO" id="GO:0006817">
    <property type="term" value="P:phosphate ion transport"/>
    <property type="evidence" value="ECO:0007669"/>
    <property type="project" value="UniProtKB-KW"/>
</dbReference>
<keyword evidence="6 11" id="KW-0812">Transmembrane</keyword>
<evidence type="ECO:0000256" key="3">
    <source>
        <dbReference type="ARBA" id="ARBA00022448"/>
    </source>
</evidence>
<keyword evidence="5" id="KW-0592">Phosphate transport</keyword>
<evidence type="ECO:0000256" key="6">
    <source>
        <dbReference type="ARBA" id="ARBA00022692"/>
    </source>
</evidence>
<dbReference type="GO" id="GO:0016036">
    <property type="term" value="P:cellular response to phosphate starvation"/>
    <property type="evidence" value="ECO:0007669"/>
    <property type="project" value="TreeGrafter"/>
</dbReference>
<keyword evidence="15" id="KW-1185">Reference proteome</keyword>
<dbReference type="InterPro" id="IPR034092">
    <property type="entry name" value="PHO1_SPX"/>
</dbReference>
<feature type="transmembrane region" description="Helical" evidence="11">
    <location>
        <begin position="762"/>
        <end position="782"/>
    </location>
</feature>
<feature type="compositionally biased region" description="Basic and acidic residues" evidence="10">
    <location>
        <begin position="229"/>
        <end position="243"/>
    </location>
</feature>
<dbReference type="PANTHER" id="PTHR10783:SF4">
    <property type="entry name" value="PHOSPHATE TRANSPORTER PHO1 HOMOLOG 3"/>
    <property type="match status" value="1"/>
</dbReference>
<comment type="caution">
    <text evidence="14">The sequence shown here is derived from an EMBL/GenBank/DDBJ whole genome shotgun (WGS) entry which is preliminary data.</text>
</comment>
<evidence type="ECO:0000313" key="14">
    <source>
        <dbReference type="EMBL" id="MCL7038366.1"/>
    </source>
</evidence>
<dbReference type="Pfam" id="PF03124">
    <property type="entry name" value="EXS"/>
    <property type="match status" value="1"/>
</dbReference>
<comment type="function">
    <text evidence="9">May transport inorganic phosphate (Pi).</text>
</comment>
<evidence type="ECO:0000256" key="11">
    <source>
        <dbReference type="SAM" id="Phobius"/>
    </source>
</evidence>
<evidence type="ECO:0000256" key="7">
    <source>
        <dbReference type="ARBA" id="ARBA00022989"/>
    </source>
</evidence>
<dbReference type="GO" id="GO:0000822">
    <property type="term" value="F:inositol hexakisphosphate binding"/>
    <property type="evidence" value="ECO:0007669"/>
    <property type="project" value="TreeGrafter"/>
</dbReference>
<dbReference type="GO" id="GO:0005886">
    <property type="term" value="C:plasma membrane"/>
    <property type="evidence" value="ECO:0007669"/>
    <property type="project" value="UniProtKB-SubCell"/>
</dbReference>
<dbReference type="InterPro" id="IPR004342">
    <property type="entry name" value="EXS_C"/>
</dbReference>
<dbReference type="Pfam" id="PF03105">
    <property type="entry name" value="SPX"/>
    <property type="match status" value="1"/>
</dbReference>
<name>A0AA41SN69_PAPNU</name>
<keyword evidence="3" id="KW-0813">Transport</keyword>
<feature type="domain" description="EXS" evidence="12">
    <location>
        <begin position="651"/>
        <end position="845"/>
    </location>
</feature>
<dbReference type="PROSITE" id="PS51382">
    <property type="entry name" value="SPX"/>
    <property type="match status" value="1"/>
</dbReference>
<feature type="transmembrane region" description="Helical" evidence="11">
    <location>
        <begin position="688"/>
        <end position="707"/>
    </location>
</feature>
<dbReference type="PROSITE" id="PS51380">
    <property type="entry name" value="EXS"/>
    <property type="match status" value="1"/>
</dbReference>
<dbReference type="CDD" id="cd14476">
    <property type="entry name" value="SPX_PHO1_like"/>
    <property type="match status" value="1"/>
</dbReference>
<feature type="transmembrane region" description="Helical" evidence="11">
    <location>
        <begin position="447"/>
        <end position="467"/>
    </location>
</feature>
<comment type="subcellular location">
    <subcellularLocation>
        <location evidence="1">Cell membrane</location>
        <topology evidence="1">Multi-pass membrane protein</topology>
    </subcellularLocation>
</comment>
<feature type="transmembrane region" description="Helical" evidence="11">
    <location>
        <begin position="528"/>
        <end position="547"/>
    </location>
</feature>
<gene>
    <name evidence="14" type="ORF">MKW94_024965</name>
</gene>
<dbReference type="AlphaFoldDB" id="A0AA41SN69"/>
<feature type="compositionally biased region" description="Low complexity" evidence="10">
    <location>
        <begin position="208"/>
        <end position="227"/>
    </location>
</feature>
<proteinExistence type="inferred from homology"/>
<dbReference type="PANTHER" id="PTHR10783">
    <property type="entry name" value="XENOTROPIC AND POLYTROPIC RETROVIRUS RECEPTOR 1-RELATED"/>
    <property type="match status" value="1"/>
</dbReference>
<keyword evidence="4" id="KW-1003">Cell membrane</keyword>
<dbReference type="EMBL" id="JAJJMA010189778">
    <property type="protein sequence ID" value="MCL7038366.1"/>
    <property type="molecule type" value="Genomic_DNA"/>
</dbReference>
<evidence type="ECO:0000256" key="1">
    <source>
        <dbReference type="ARBA" id="ARBA00004651"/>
    </source>
</evidence>
<dbReference type="GO" id="GO:0005802">
    <property type="term" value="C:trans-Golgi network"/>
    <property type="evidence" value="ECO:0007669"/>
    <property type="project" value="TreeGrafter"/>
</dbReference>
<evidence type="ECO:0000256" key="8">
    <source>
        <dbReference type="ARBA" id="ARBA00023136"/>
    </source>
</evidence>
<evidence type="ECO:0000256" key="2">
    <source>
        <dbReference type="ARBA" id="ARBA00009665"/>
    </source>
</evidence>
<reference evidence="14" key="1">
    <citation type="submission" date="2022-03" db="EMBL/GenBank/DDBJ databases">
        <title>A functionally conserved STORR gene fusion in Papaver species that diverged 16.8 million years ago.</title>
        <authorList>
            <person name="Catania T."/>
        </authorList>
    </citation>
    <scope>NUCLEOTIDE SEQUENCE</scope>
    <source>
        <strain evidence="14">S-191538</strain>
    </source>
</reference>
<evidence type="ECO:0000259" key="13">
    <source>
        <dbReference type="PROSITE" id="PS51382"/>
    </source>
</evidence>
<organism evidence="14 15">
    <name type="scientific">Papaver nudicaule</name>
    <name type="common">Iceland poppy</name>
    <dbReference type="NCBI Taxonomy" id="74823"/>
    <lineage>
        <taxon>Eukaryota</taxon>
        <taxon>Viridiplantae</taxon>
        <taxon>Streptophyta</taxon>
        <taxon>Embryophyta</taxon>
        <taxon>Tracheophyta</taxon>
        <taxon>Spermatophyta</taxon>
        <taxon>Magnoliopsida</taxon>
        <taxon>Ranunculales</taxon>
        <taxon>Papaveraceae</taxon>
        <taxon>Papaveroideae</taxon>
        <taxon>Papaver</taxon>
    </lineage>
</organism>
<comment type="similarity">
    <text evidence="2">Belongs to the SYG1 (TC 2.A.94) family.</text>
</comment>
<protein>
    <recommendedName>
        <fullName evidence="16">Phosphate transporter PHO1 homolog 3-like</fullName>
    </recommendedName>
</protein>
<evidence type="ECO:0000259" key="12">
    <source>
        <dbReference type="PROSITE" id="PS51380"/>
    </source>
</evidence>
<feature type="transmembrane region" description="Helical" evidence="11">
    <location>
        <begin position="593"/>
        <end position="611"/>
    </location>
</feature>
<evidence type="ECO:0000313" key="15">
    <source>
        <dbReference type="Proteomes" id="UP001177140"/>
    </source>
</evidence>